<keyword evidence="4" id="KW-1185">Reference proteome</keyword>
<keyword evidence="2" id="KW-0472">Membrane</keyword>
<keyword evidence="2" id="KW-0812">Transmembrane</keyword>
<feature type="region of interest" description="Disordered" evidence="1">
    <location>
        <begin position="175"/>
        <end position="194"/>
    </location>
</feature>
<reference evidence="3 4" key="1">
    <citation type="submission" date="2015-04" db="EMBL/GenBank/DDBJ databases">
        <title>Complete genome sequence of Schizopora paradoxa KUC8140, a cosmopolitan wood degrader in East Asia.</title>
        <authorList>
            <consortium name="DOE Joint Genome Institute"/>
            <person name="Min B."/>
            <person name="Park H."/>
            <person name="Jang Y."/>
            <person name="Kim J.-J."/>
            <person name="Kim K.H."/>
            <person name="Pangilinan J."/>
            <person name="Lipzen A."/>
            <person name="Riley R."/>
            <person name="Grigoriev I.V."/>
            <person name="Spatafora J.W."/>
            <person name="Choi I.-G."/>
        </authorList>
    </citation>
    <scope>NUCLEOTIDE SEQUENCE [LARGE SCALE GENOMIC DNA]</scope>
    <source>
        <strain evidence="3 4">KUC8140</strain>
    </source>
</reference>
<evidence type="ECO:0000313" key="4">
    <source>
        <dbReference type="Proteomes" id="UP000053477"/>
    </source>
</evidence>
<evidence type="ECO:0000313" key="3">
    <source>
        <dbReference type="EMBL" id="KLO17788.1"/>
    </source>
</evidence>
<evidence type="ECO:0000256" key="2">
    <source>
        <dbReference type="SAM" id="Phobius"/>
    </source>
</evidence>
<dbReference type="EMBL" id="KQ085901">
    <property type="protein sequence ID" value="KLO17788.1"/>
    <property type="molecule type" value="Genomic_DNA"/>
</dbReference>
<feature type="transmembrane region" description="Helical" evidence="2">
    <location>
        <begin position="56"/>
        <end position="78"/>
    </location>
</feature>
<gene>
    <name evidence="3" type="ORF">SCHPADRAFT_867657</name>
</gene>
<dbReference type="OrthoDB" id="2501127at2759"/>
<evidence type="ECO:0008006" key="5">
    <source>
        <dbReference type="Google" id="ProtNLM"/>
    </source>
</evidence>
<evidence type="ECO:0000256" key="1">
    <source>
        <dbReference type="SAM" id="MobiDB-lite"/>
    </source>
</evidence>
<accession>A0A0H2S7Z1</accession>
<proteinExistence type="predicted"/>
<feature type="transmembrane region" description="Helical" evidence="2">
    <location>
        <begin position="13"/>
        <end position="36"/>
    </location>
</feature>
<name>A0A0H2S7Z1_9AGAM</name>
<sequence>MTMDPYVLPTVRVALYVVLWLFSVVLLGLTAARIHYTEHLPAFDPLNNGHNFYDPIVAELLVCALLTMVWAPLVVHMIHGRNEYKFLSKVWHELVGLTILWIMWLVGAAVATSIWPNLPSFCSQFKACRVLDAMLAFAWMGWIVITGLMVSTLLYATANRSWQEPAHGAWTRDGDPRFSSYSRTSAYSAPSQRA</sequence>
<feature type="transmembrane region" description="Helical" evidence="2">
    <location>
        <begin position="135"/>
        <end position="156"/>
    </location>
</feature>
<keyword evidence="2" id="KW-1133">Transmembrane helix</keyword>
<feature type="compositionally biased region" description="Polar residues" evidence="1">
    <location>
        <begin position="179"/>
        <end position="194"/>
    </location>
</feature>
<dbReference type="InParanoid" id="A0A0H2S7Z1"/>
<protein>
    <recommendedName>
        <fullName evidence="5">MARVEL domain-containing protein</fullName>
    </recommendedName>
</protein>
<dbReference type="Proteomes" id="UP000053477">
    <property type="component" value="Unassembled WGS sequence"/>
</dbReference>
<dbReference type="AlphaFoldDB" id="A0A0H2S7Z1"/>
<organism evidence="3 4">
    <name type="scientific">Schizopora paradoxa</name>
    <dbReference type="NCBI Taxonomy" id="27342"/>
    <lineage>
        <taxon>Eukaryota</taxon>
        <taxon>Fungi</taxon>
        <taxon>Dikarya</taxon>
        <taxon>Basidiomycota</taxon>
        <taxon>Agaricomycotina</taxon>
        <taxon>Agaricomycetes</taxon>
        <taxon>Hymenochaetales</taxon>
        <taxon>Schizoporaceae</taxon>
        <taxon>Schizopora</taxon>
    </lineage>
</organism>
<feature type="transmembrane region" description="Helical" evidence="2">
    <location>
        <begin position="90"/>
        <end position="115"/>
    </location>
</feature>
<dbReference type="STRING" id="27342.A0A0H2S7Z1"/>